<dbReference type="AlphaFoldDB" id="A0ABD2X7K9"/>
<accession>A0ABD2X7K9</accession>
<evidence type="ECO:0000313" key="2">
    <source>
        <dbReference type="EMBL" id="KAL3400844.1"/>
    </source>
</evidence>
<keyword evidence="3" id="KW-1185">Reference proteome</keyword>
<gene>
    <name evidence="2" type="ORF">TKK_005983</name>
</gene>
<dbReference type="PANTHER" id="PTHR13252:SF1">
    <property type="entry name" value="DAMPENED, ISOFORM A"/>
    <property type="match status" value="1"/>
</dbReference>
<dbReference type="SMART" id="SM00256">
    <property type="entry name" value="FBOX"/>
    <property type="match status" value="1"/>
</dbReference>
<dbReference type="Pfam" id="PF00646">
    <property type="entry name" value="F-box"/>
    <property type="match status" value="1"/>
</dbReference>
<dbReference type="SUPFAM" id="SSF81383">
    <property type="entry name" value="F-box domain"/>
    <property type="match status" value="1"/>
</dbReference>
<organism evidence="2 3">
    <name type="scientific">Trichogramma kaykai</name>
    <dbReference type="NCBI Taxonomy" id="54128"/>
    <lineage>
        <taxon>Eukaryota</taxon>
        <taxon>Metazoa</taxon>
        <taxon>Ecdysozoa</taxon>
        <taxon>Arthropoda</taxon>
        <taxon>Hexapoda</taxon>
        <taxon>Insecta</taxon>
        <taxon>Pterygota</taxon>
        <taxon>Neoptera</taxon>
        <taxon>Endopterygota</taxon>
        <taxon>Hymenoptera</taxon>
        <taxon>Apocrita</taxon>
        <taxon>Proctotrupomorpha</taxon>
        <taxon>Chalcidoidea</taxon>
        <taxon>Trichogrammatidae</taxon>
        <taxon>Trichogramma</taxon>
    </lineage>
</organism>
<dbReference type="Gene3D" id="1.20.1280.50">
    <property type="match status" value="1"/>
</dbReference>
<sequence length="185" mass="21948">MPSVKIGRYHEPEVQQTEIDEKLNIVNFPEEILQIILSYLNFHSLAKIRLVCKRFKNTCETLLNLAYFQIRNEIEIRYNYEKQMPRKLPLSSKSQIIIFLSEELQQLNCWTGSHLKNKCCCFFAGKLLDESYSLLKLIKSVEEFSDDSNCRNIYSAFTTMNKFFILQKKFNKFLKNSGHYQICFN</sequence>
<protein>
    <recommendedName>
        <fullName evidence="1">F-box domain-containing protein</fullName>
    </recommendedName>
</protein>
<feature type="domain" description="F-box" evidence="1">
    <location>
        <begin position="22"/>
        <end position="70"/>
    </location>
</feature>
<comment type="caution">
    <text evidence="2">The sequence shown here is derived from an EMBL/GenBank/DDBJ whole genome shotgun (WGS) entry which is preliminary data.</text>
</comment>
<dbReference type="Proteomes" id="UP001627154">
    <property type="component" value="Unassembled WGS sequence"/>
</dbReference>
<dbReference type="PANTHER" id="PTHR13252">
    <property type="entry name" value="F-BOX ONLY PROTEIN 28"/>
    <property type="match status" value="1"/>
</dbReference>
<dbReference type="InterPro" id="IPR036047">
    <property type="entry name" value="F-box-like_dom_sf"/>
</dbReference>
<dbReference type="InterPro" id="IPR039719">
    <property type="entry name" value="FBXO28"/>
</dbReference>
<name>A0ABD2X7K9_9HYME</name>
<evidence type="ECO:0000313" key="3">
    <source>
        <dbReference type="Proteomes" id="UP001627154"/>
    </source>
</evidence>
<dbReference type="InterPro" id="IPR001810">
    <property type="entry name" value="F-box_dom"/>
</dbReference>
<dbReference type="EMBL" id="JBJJXI010000050">
    <property type="protein sequence ID" value="KAL3400844.1"/>
    <property type="molecule type" value="Genomic_DNA"/>
</dbReference>
<dbReference type="PROSITE" id="PS50181">
    <property type="entry name" value="FBOX"/>
    <property type="match status" value="1"/>
</dbReference>
<reference evidence="2 3" key="1">
    <citation type="journal article" date="2024" name="bioRxiv">
        <title>A reference genome for Trichogramma kaykai: A tiny desert-dwelling parasitoid wasp with competing sex-ratio distorters.</title>
        <authorList>
            <person name="Culotta J."/>
            <person name="Lindsey A.R."/>
        </authorList>
    </citation>
    <scope>NUCLEOTIDE SEQUENCE [LARGE SCALE GENOMIC DNA]</scope>
    <source>
        <strain evidence="2 3">KSX58</strain>
    </source>
</reference>
<evidence type="ECO:0000259" key="1">
    <source>
        <dbReference type="PROSITE" id="PS50181"/>
    </source>
</evidence>
<proteinExistence type="predicted"/>